<organism evidence="1 2">
    <name type="scientific">Capnocytophaga gingivalis</name>
    <dbReference type="NCBI Taxonomy" id="1017"/>
    <lineage>
        <taxon>Bacteria</taxon>
        <taxon>Pseudomonadati</taxon>
        <taxon>Bacteroidota</taxon>
        <taxon>Flavobacteriia</taxon>
        <taxon>Flavobacteriales</taxon>
        <taxon>Flavobacteriaceae</taxon>
        <taxon>Capnocytophaga</taxon>
    </lineage>
</organism>
<accession>A0ABU5ZAY0</accession>
<sequence>MRFYLLKIACLLVLLYLCSSCGYEIPGKDKHPEISEFNGFDKDLFVVDTLLTEVQLMGTHKVIYDPTDKFIYLRKGDEWFLLDKDLKIKQKINAKGYFGGNKTFYDRKEDEKYRIIIYKYTYPWEKAEKVKELQYLDHDSIVKNYAVPKDENGTYDLEEITKINKQYIDNQLGVIEKIIPVGFSSIVCIGSKGEYFTEDYKYNNYYDIEDTKTKSYSYLGDDKINDNLYEFDWVTLGNHGGGNHFVFWFTPYGYRYYTFKIGNDSIQFKWNTKNSRQIIQLKDFWGDRVLIYKDGENGGELYSISSMKK</sequence>
<proteinExistence type="predicted"/>
<evidence type="ECO:0000313" key="1">
    <source>
        <dbReference type="EMBL" id="MEB3076128.1"/>
    </source>
</evidence>
<gene>
    <name evidence="1" type="ORF">VJJ08_12595</name>
</gene>
<keyword evidence="2" id="KW-1185">Reference proteome</keyword>
<evidence type="ECO:0008006" key="3">
    <source>
        <dbReference type="Google" id="ProtNLM"/>
    </source>
</evidence>
<dbReference type="RefSeq" id="WP_323984184.1">
    <property type="nucleotide sequence ID" value="NZ_JAYKBW010000016.1"/>
</dbReference>
<protein>
    <recommendedName>
        <fullName evidence="3">DKNYY family protein</fullName>
    </recommendedName>
</protein>
<evidence type="ECO:0000313" key="2">
    <source>
        <dbReference type="Proteomes" id="UP001311730"/>
    </source>
</evidence>
<dbReference type="Proteomes" id="UP001311730">
    <property type="component" value="Unassembled WGS sequence"/>
</dbReference>
<dbReference type="EMBL" id="JAYKBW010000016">
    <property type="protein sequence ID" value="MEB3076128.1"/>
    <property type="molecule type" value="Genomic_DNA"/>
</dbReference>
<comment type="caution">
    <text evidence="1">The sequence shown here is derived from an EMBL/GenBank/DDBJ whole genome shotgun (WGS) entry which is preliminary data.</text>
</comment>
<reference evidence="1 2" key="1">
    <citation type="submission" date="2023-12" db="EMBL/GenBank/DDBJ databases">
        <title>Genomic sequences of Capnocytophaga and Parvimonas strains.</title>
        <authorList>
            <person name="Watt R.M."/>
            <person name="Wang M."/>
            <person name="Yang T."/>
            <person name="Tong W.M."/>
        </authorList>
    </citation>
    <scope>NUCLEOTIDE SEQUENCE [LARGE SCALE GENOMIC DNA]</scope>
    <source>
        <strain evidence="1 2">CCUG 13096</strain>
    </source>
</reference>
<name>A0ABU5ZAY0_9FLAO</name>